<comment type="caution">
    <text evidence="1">The sequence shown here is derived from an EMBL/GenBank/DDBJ whole genome shotgun (WGS) entry which is preliminary data.</text>
</comment>
<evidence type="ECO:0000313" key="2">
    <source>
        <dbReference type="Proteomes" id="UP000294513"/>
    </source>
</evidence>
<feature type="non-terminal residue" evidence="1">
    <location>
        <position position="64"/>
    </location>
</feature>
<proteinExistence type="predicted"/>
<dbReference type="Gene3D" id="3.30.565.10">
    <property type="entry name" value="Histidine kinase-like ATPase, C-terminal domain"/>
    <property type="match status" value="1"/>
</dbReference>
<reference evidence="1 2" key="1">
    <citation type="submission" date="2019-03" db="EMBL/GenBank/DDBJ databases">
        <title>Draft genome sequences of novel Actinobacteria.</title>
        <authorList>
            <person name="Sahin N."/>
            <person name="Ay H."/>
            <person name="Saygin H."/>
        </authorList>
    </citation>
    <scope>NUCLEOTIDE SEQUENCE [LARGE SCALE GENOMIC DNA]</scope>
    <source>
        <strain evidence="1 2">H3C3</strain>
    </source>
</reference>
<dbReference type="EMBL" id="SMKU01000488">
    <property type="protein sequence ID" value="TDD63566.1"/>
    <property type="molecule type" value="Genomic_DNA"/>
</dbReference>
<keyword evidence="2" id="KW-1185">Reference proteome</keyword>
<evidence type="ECO:0000313" key="1">
    <source>
        <dbReference type="EMBL" id="TDD63566.1"/>
    </source>
</evidence>
<organism evidence="1 2">
    <name type="scientific">Actinomadura rubrisoli</name>
    <dbReference type="NCBI Taxonomy" id="2530368"/>
    <lineage>
        <taxon>Bacteria</taxon>
        <taxon>Bacillati</taxon>
        <taxon>Actinomycetota</taxon>
        <taxon>Actinomycetes</taxon>
        <taxon>Streptosporangiales</taxon>
        <taxon>Thermomonosporaceae</taxon>
        <taxon>Actinomadura</taxon>
    </lineage>
</organism>
<name>A0A4R4ZYW1_9ACTN</name>
<gene>
    <name evidence="1" type="ORF">E1298_43640</name>
</gene>
<dbReference type="AlphaFoldDB" id="A0A4R4ZYW1"/>
<evidence type="ECO:0008006" key="3">
    <source>
        <dbReference type="Google" id="ProtNLM"/>
    </source>
</evidence>
<accession>A0A4R4ZYW1</accession>
<sequence>MDVAAMGQKSGITRQLLASPVVAGLAREQVSRALREWGLPFLESDAVLVMGELAANAIAASGRR</sequence>
<dbReference type="InterPro" id="IPR036890">
    <property type="entry name" value="HATPase_C_sf"/>
</dbReference>
<dbReference type="Proteomes" id="UP000294513">
    <property type="component" value="Unassembled WGS sequence"/>
</dbReference>
<protein>
    <recommendedName>
        <fullName evidence="3">ATP-binding protein</fullName>
    </recommendedName>
</protein>